<organism evidence="1 2">
    <name type="scientific">Botryotinia fuckeliana (strain T4)</name>
    <name type="common">Noble rot fungus</name>
    <name type="synonym">Botrytis cinerea</name>
    <dbReference type="NCBI Taxonomy" id="999810"/>
    <lineage>
        <taxon>Eukaryota</taxon>
        <taxon>Fungi</taxon>
        <taxon>Dikarya</taxon>
        <taxon>Ascomycota</taxon>
        <taxon>Pezizomycotina</taxon>
        <taxon>Leotiomycetes</taxon>
        <taxon>Helotiales</taxon>
        <taxon>Sclerotiniaceae</taxon>
        <taxon>Botrytis</taxon>
    </lineage>
</organism>
<evidence type="ECO:0000313" key="1">
    <source>
        <dbReference type="EMBL" id="CCD49353.1"/>
    </source>
</evidence>
<accession>G2Y9S7</accession>
<name>G2Y9S7_BOTF4</name>
<dbReference type="EMBL" id="FQ790300">
    <property type="protein sequence ID" value="CCD49353.1"/>
    <property type="molecule type" value="Genomic_DNA"/>
</dbReference>
<protein>
    <submittedName>
        <fullName evidence="1">Uncharacterized protein</fullName>
    </submittedName>
</protein>
<proteinExistence type="predicted"/>
<reference evidence="2" key="1">
    <citation type="journal article" date="2011" name="PLoS Genet.">
        <title>Genomic analysis of the necrotrophic fungal pathogens Sclerotinia sclerotiorum and Botrytis cinerea.</title>
        <authorList>
            <person name="Amselem J."/>
            <person name="Cuomo C.A."/>
            <person name="van Kan J.A."/>
            <person name="Viaud M."/>
            <person name="Benito E.P."/>
            <person name="Couloux A."/>
            <person name="Coutinho P.M."/>
            <person name="de Vries R.P."/>
            <person name="Dyer P.S."/>
            <person name="Fillinger S."/>
            <person name="Fournier E."/>
            <person name="Gout L."/>
            <person name="Hahn M."/>
            <person name="Kohn L."/>
            <person name="Lapalu N."/>
            <person name="Plummer K.M."/>
            <person name="Pradier J.M."/>
            <person name="Quevillon E."/>
            <person name="Sharon A."/>
            <person name="Simon A."/>
            <person name="ten Have A."/>
            <person name="Tudzynski B."/>
            <person name="Tudzynski P."/>
            <person name="Wincker P."/>
            <person name="Andrew M."/>
            <person name="Anthouard V."/>
            <person name="Beever R.E."/>
            <person name="Beffa R."/>
            <person name="Benoit I."/>
            <person name="Bouzid O."/>
            <person name="Brault B."/>
            <person name="Chen Z."/>
            <person name="Choquer M."/>
            <person name="Collemare J."/>
            <person name="Cotton P."/>
            <person name="Danchin E.G."/>
            <person name="Da Silva C."/>
            <person name="Gautier A."/>
            <person name="Giraud C."/>
            <person name="Giraud T."/>
            <person name="Gonzalez C."/>
            <person name="Grossetete S."/>
            <person name="Guldener U."/>
            <person name="Henrissat B."/>
            <person name="Howlett B.J."/>
            <person name="Kodira C."/>
            <person name="Kretschmer M."/>
            <person name="Lappartient A."/>
            <person name="Leroch M."/>
            <person name="Levis C."/>
            <person name="Mauceli E."/>
            <person name="Neuveglise C."/>
            <person name="Oeser B."/>
            <person name="Pearson M."/>
            <person name="Poulain J."/>
            <person name="Poussereau N."/>
            <person name="Quesneville H."/>
            <person name="Rascle C."/>
            <person name="Schumacher J."/>
            <person name="Segurens B."/>
            <person name="Sexton A."/>
            <person name="Silva E."/>
            <person name="Sirven C."/>
            <person name="Soanes D.M."/>
            <person name="Talbot N.J."/>
            <person name="Templeton M."/>
            <person name="Yandava C."/>
            <person name="Yarden O."/>
            <person name="Zeng Q."/>
            <person name="Rollins J.A."/>
            <person name="Lebrun M.H."/>
            <person name="Dickman M."/>
        </authorList>
    </citation>
    <scope>NUCLEOTIDE SEQUENCE [LARGE SCALE GENOMIC DNA]</scope>
    <source>
        <strain evidence="2">T4</strain>
    </source>
</reference>
<dbReference type="AlphaFoldDB" id="G2Y9S7"/>
<evidence type="ECO:0000313" key="2">
    <source>
        <dbReference type="Proteomes" id="UP000008177"/>
    </source>
</evidence>
<dbReference type="InParanoid" id="G2Y9S7"/>
<sequence length="77" mass="8465">MSKATEIPRTSGTGGVFDIQRVIIEMENPEQLRYQVQNAVNDSQKISSHCPISTALSMIKVNFSCEAGALKKAIRLL</sequence>
<gene>
    <name evidence="1" type="ORF">BofuT4_uP032290.1</name>
</gene>
<dbReference type="HOGENOM" id="CLU_2637785_0_0_1"/>
<dbReference type="Proteomes" id="UP000008177">
    <property type="component" value="Unplaced contigs"/>
</dbReference>